<gene>
    <name evidence="8" type="ORF">FO059_13835</name>
</gene>
<keyword evidence="5" id="KW-0560">Oxidoreductase</keyword>
<dbReference type="InterPro" id="IPR001128">
    <property type="entry name" value="Cyt_P450"/>
</dbReference>
<dbReference type="AlphaFoldDB" id="A0A516X695"/>
<evidence type="ECO:0000256" key="1">
    <source>
        <dbReference type="ARBA" id="ARBA00001971"/>
    </source>
</evidence>
<dbReference type="GO" id="GO:0020037">
    <property type="term" value="F:heme binding"/>
    <property type="evidence" value="ECO:0007669"/>
    <property type="project" value="InterPro"/>
</dbReference>
<dbReference type="FunFam" id="1.10.630.10:FF:000018">
    <property type="entry name" value="Cytochrome P450 monooxygenase"/>
    <property type="match status" value="1"/>
</dbReference>
<dbReference type="Proteomes" id="UP000317344">
    <property type="component" value="Chromosome"/>
</dbReference>
<keyword evidence="6" id="KW-0408">Iron</keyword>
<dbReference type="PANTHER" id="PTHR46696:SF4">
    <property type="entry name" value="BIOTIN BIOSYNTHESIS CYTOCHROME P450"/>
    <property type="match status" value="1"/>
</dbReference>
<keyword evidence="3" id="KW-0349">Heme</keyword>
<dbReference type="SUPFAM" id="SSF48264">
    <property type="entry name" value="Cytochrome P450"/>
    <property type="match status" value="1"/>
</dbReference>
<dbReference type="KEGG" id="toy:FO059_13835"/>
<proteinExistence type="inferred from homology"/>
<dbReference type="Gene3D" id="1.10.630.10">
    <property type="entry name" value="Cytochrome P450"/>
    <property type="match status" value="1"/>
</dbReference>
<evidence type="ECO:0000256" key="7">
    <source>
        <dbReference type="ARBA" id="ARBA00023033"/>
    </source>
</evidence>
<dbReference type="EMBL" id="CP041765">
    <property type="protein sequence ID" value="QDQ98191.1"/>
    <property type="molecule type" value="Genomic_DNA"/>
</dbReference>
<evidence type="ECO:0000256" key="4">
    <source>
        <dbReference type="ARBA" id="ARBA00022723"/>
    </source>
</evidence>
<evidence type="ECO:0000256" key="6">
    <source>
        <dbReference type="ARBA" id="ARBA00023004"/>
    </source>
</evidence>
<dbReference type="RefSeq" id="WP_143909598.1">
    <property type="nucleotide sequence ID" value="NZ_CP041765.1"/>
</dbReference>
<dbReference type="InterPro" id="IPR036396">
    <property type="entry name" value="Cyt_P450_sf"/>
</dbReference>
<dbReference type="Pfam" id="PF00067">
    <property type="entry name" value="p450"/>
    <property type="match status" value="1"/>
</dbReference>
<sequence>MTKPNLPEGFDPTEPELMAERVPHEQLAELRRNAPVYWISQPREVGGFDDDGYWAVTSHELIREVSRDDKTYSSWENTAIVRFADYITREQIEMQRTILLNQDAPVHTKLRGIISRGFTPRAIATLRGALTERAEKIVNEANGEQTGDFVSKVAAELPLQAIAELLGVPQEDRGQLFKWTNEMMGYDDPENADVDPAMSSMEMLGYAYNLAEKRREEPADDIISKLLDASIDGEALSSEEFGFFVLLLAVAGNETTRNAITHGILAFMDNPEQWKLWREERPKTMADEVVRWASPVTVFQRTATCDAELGGQQIKKGDRVAIFYMSGNRDETVFDDPYTFDITRDPNPHLGFGGTGAHFCIGTHLARLEIELIFNAIADVMPDITKLGEAQRLPSAWLNGIKELEVDFTGKCPVAH</sequence>
<evidence type="ECO:0000256" key="5">
    <source>
        <dbReference type="ARBA" id="ARBA00023002"/>
    </source>
</evidence>
<reference evidence="8 9" key="2">
    <citation type="submission" date="2019-07" db="EMBL/GenBank/DDBJ databases">
        <authorList>
            <person name="Huang Y."/>
        </authorList>
    </citation>
    <scope>NUCLEOTIDE SEQUENCE [LARGE SCALE GENOMIC DNA]</scope>
    <source>
        <strain evidence="8 9">HY188</strain>
    </source>
</reference>
<evidence type="ECO:0000256" key="2">
    <source>
        <dbReference type="ARBA" id="ARBA00010617"/>
    </source>
</evidence>
<dbReference type="GO" id="GO:0006707">
    <property type="term" value="P:cholesterol catabolic process"/>
    <property type="evidence" value="ECO:0007669"/>
    <property type="project" value="TreeGrafter"/>
</dbReference>
<protein>
    <submittedName>
        <fullName evidence="8">Cytochrome P450</fullName>
    </submittedName>
</protein>
<reference evidence="8 9" key="1">
    <citation type="submission" date="2019-07" db="EMBL/GenBank/DDBJ databases">
        <title>Tomitella cavernea sp. nov., an actinomycete isolated from soil.</title>
        <authorList>
            <person name="Cheng J."/>
        </authorList>
    </citation>
    <scope>NUCLEOTIDE SEQUENCE [LARGE SCALE GENOMIC DNA]</scope>
    <source>
        <strain evidence="8 9">HY188</strain>
    </source>
</reference>
<evidence type="ECO:0000313" key="9">
    <source>
        <dbReference type="Proteomes" id="UP000317344"/>
    </source>
</evidence>
<dbReference type="CDD" id="cd11033">
    <property type="entry name" value="CYP142-like"/>
    <property type="match status" value="1"/>
</dbReference>
<keyword evidence="7" id="KW-0503">Monooxygenase</keyword>
<dbReference type="GO" id="GO:0008395">
    <property type="term" value="F:steroid hydroxylase activity"/>
    <property type="evidence" value="ECO:0007669"/>
    <property type="project" value="TreeGrafter"/>
</dbReference>
<evidence type="ECO:0000313" key="8">
    <source>
        <dbReference type="EMBL" id="QDQ98191.1"/>
    </source>
</evidence>
<dbReference type="PANTHER" id="PTHR46696">
    <property type="entry name" value="P450, PUTATIVE (EUROFUNG)-RELATED"/>
    <property type="match status" value="1"/>
</dbReference>
<organism evidence="8 9">
    <name type="scientific">Tomitella fengzijianii</name>
    <dbReference type="NCBI Taxonomy" id="2597660"/>
    <lineage>
        <taxon>Bacteria</taxon>
        <taxon>Bacillati</taxon>
        <taxon>Actinomycetota</taxon>
        <taxon>Actinomycetes</taxon>
        <taxon>Mycobacteriales</taxon>
        <taxon>Tomitella</taxon>
    </lineage>
</organism>
<comment type="cofactor">
    <cofactor evidence="1">
        <name>heme</name>
        <dbReference type="ChEBI" id="CHEBI:30413"/>
    </cofactor>
</comment>
<keyword evidence="9" id="KW-1185">Reference proteome</keyword>
<name>A0A516X695_9ACTN</name>
<dbReference type="InterPro" id="IPR002397">
    <property type="entry name" value="Cyt_P450_B"/>
</dbReference>
<comment type="similarity">
    <text evidence="2">Belongs to the cytochrome P450 family.</text>
</comment>
<dbReference type="GO" id="GO:0036199">
    <property type="term" value="F:cholest-4-en-3-one 26-monooxygenase activity"/>
    <property type="evidence" value="ECO:0007669"/>
    <property type="project" value="TreeGrafter"/>
</dbReference>
<dbReference type="PRINTS" id="PR00359">
    <property type="entry name" value="BP450"/>
</dbReference>
<dbReference type="GO" id="GO:0005506">
    <property type="term" value="F:iron ion binding"/>
    <property type="evidence" value="ECO:0007669"/>
    <property type="project" value="InterPro"/>
</dbReference>
<accession>A0A516X695</accession>
<evidence type="ECO:0000256" key="3">
    <source>
        <dbReference type="ARBA" id="ARBA00022617"/>
    </source>
</evidence>
<dbReference type="OrthoDB" id="5241086at2"/>
<keyword evidence="4" id="KW-0479">Metal-binding</keyword>